<feature type="domain" description="NusB/RsmB/TIM44" evidence="6">
    <location>
        <begin position="198"/>
        <end position="290"/>
    </location>
</feature>
<evidence type="ECO:0000256" key="4">
    <source>
        <dbReference type="ARBA" id="ARBA00023015"/>
    </source>
</evidence>
<dbReference type="InterPro" id="IPR035926">
    <property type="entry name" value="NusB-like_sf"/>
</dbReference>
<keyword evidence="2" id="KW-0889">Transcription antitermination</keyword>
<evidence type="ECO:0000313" key="8">
    <source>
        <dbReference type="Proteomes" id="UP000486602"/>
    </source>
</evidence>
<evidence type="ECO:0000256" key="1">
    <source>
        <dbReference type="ARBA" id="ARBA00005952"/>
    </source>
</evidence>
<dbReference type="SUPFAM" id="SSF48013">
    <property type="entry name" value="NusB-like"/>
    <property type="match status" value="1"/>
</dbReference>
<evidence type="ECO:0000256" key="5">
    <source>
        <dbReference type="ARBA" id="ARBA00023163"/>
    </source>
</evidence>
<keyword evidence="5" id="KW-0804">Transcription</keyword>
<dbReference type="PANTHER" id="PTHR11078:SF3">
    <property type="entry name" value="ANTITERMINATION NUSB DOMAIN-CONTAINING PROTEIN"/>
    <property type="match status" value="1"/>
</dbReference>
<comment type="caution">
    <text evidence="7">The sequence shown here is derived from an EMBL/GenBank/DDBJ whole genome shotgun (WGS) entry which is preliminary data.</text>
</comment>
<evidence type="ECO:0000259" key="6">
    <source>
        <dbReference type="Pfam" id="PF01029"/>
    </source>
</evidence>
<keyword evidence="3" id="KW-0694">RNA-binding</keyword>
<keyword evidence="4" id="KW-0805">Transcription regulation</keyword>
<dbReference type="Pfam" id="PF01029">
    <property type="entry name" value="NusB"/>
    <property type="match status" value="1"/>
</dbReference>
<name>A0A7K3WMC6_9FLAO</name>
<dbReference type="GO" id="GO:0031564">
    <property type="term" value="P:transcription antitermination"/>
    <property type="evidence" value="ECO:0007669"/>
    <property type="project" value="UniProtKB-KW"/>
</dbReference>
<dbReference type="AlphaFoldDB" id="A0A7K3WMC6"/>
<gene>
    <name evidence="7" type="ORF">G3O08_04050</name>
</gene>
<dbReference type="GO" id="GO:0006353">
    <property type="term" value="P:DNA-templated transcription termination"/>
    <property type="evidence" value="ECO:0007669"/>
    <property type="project" value="InterPro"/>
</dbReference>
<dbReference type="GO" id="GO:0003723">
    <property type="term" value="F:RNA binding"/>
    <property type="evidence" value="ECO:0007669"/>
    <property type="project" value="UniProtKB-KW"/>
</dbReference>
<comment type="similarity">
    <text evidence="1">Belongs to the NusB family.</text>
</comment>
<sequence>MRIKILQAIYAYEQSKDNNISRAEKELFHSIQKMYDMYLFLMLIMMEVRGVAEAKIEEGKKKRLATEEDINPNMRFVDNKLLKQLDENKALQTVAEKSKVNWMGEGELIRRIYRALIETEEYKEYMAAEENDYEADKEIIIRLFKRHLINHESLQYFFEEKSIFWIDDLDIVASMAIKTFKSFTKESDEFTPLLPLWKEPEDEKAFVKALFRKTLVQNDEHMALIKAATDNWEIERIALMDVILMKMALSEAREFKQIPMKVTLNEYIEISKYYSTPKSNTFINGILDKLFSEMTEEGTIKKIGRGLIN</sequence>
<dbReference type="Proteomes" id="UP000486602">
    <property type="component" value="Unassembled WGS sequence"/>
</dbReference>
<accession>A0A7K3WMC6</accession>
<reference evidence="7 8" key="1">
    <citation type="submission" date="2020-02" db="EMBL/GenBank/DDBJ databases">
        <title>Out from the shadows clarifying the taxonomy of the family Cryomorphaceae and related taxa by utilizing the GTDB taxonomic framework.</title>
        <authorList>
            <person name="Bowman J.P."/>
        </authorList>
    </citation>
    <scope>NUCLEOTIDE SEQUENCE [LARGE SCALE GENOMIC DNA]</scope>
    <source>
        <strain evidence="7 8">QSSC 1-22</strain>
    </source>
</reference>
<evidence type="ECO:0000256" key="2">
    <source>
        <dbReference type="ARBA" id="ARBA00022814"/>
    </source>
</evidence>
<keyword evidence="8" id="KW-1185">Reference proteome</keyword>
<dbReference type="InterPro" id="IPR011605">
    <property type="entry name" value="NusB_fam"/>
</dbReference>
<dbReference type="PANTHER" id="PTHR11078">
    <property type="entry name" value="N UTILIZATION SUBSTANCE PROTEIN B-RELATED"/>
    <property type="match status" value="1"/>
</dbReference>
<organism evidence="7 8">
    <name type="scientific">Cryomorpha ignava</name>
    <dbReference type="NCBI Taxonomy" id="101383"/>
    <lineage>
        <taxon>Bacteria</taxon>
        <taxon>Pseudomonadati</taxon>
        <taxon>Bacteroidota</taxon>
        <taxon>Flavobacteriia</taxon>
        <taxon>Flavobacteriales</taxon>
        <taxon>Cryomorphaceae</taxon>
        <taxon>Cryomorpha</taxon>
    </lineage>
</organism>
<dbReference type="GO" id="GO:0005829">
    <property type="term" value="C:cytosol"/>
    <property type="evidence" value="ECO:0007669"/>
    <property type="project" value="TreeGrafter"/>
</dbReference>
<proteinExistence type="inferred from homology"/>
<protein>
    <submittedName>
        <fullName evidence="7">Transcription antitermination protein NusB</fullName>
    </submittedName>
</protein>
<evidence type="ECO:0000313" key="7">
    <source>
        <dbReference type="EMBL" id="NEN22678.1"/>
    </source>
</evidence>
<dbReference type="InterPro" id="IPR006027">
    <property type="entry name" value="NusB_RsmB_TIM44"/>
</dbReference>
<dbReference type="RefSeq" id="WP_163283399.1">
    <property type="nucleotide sequence ID" value="NZ_JAAGVY010000004.1"/>
</dbReference>
<dbReference type="EMBL" id="JAAGVY010000004">
    <property type="protein sequence ID" value="NEN22678.1"/>
    <property type="molecule type" value="Genomic_DNA"/>
</dbReference>
<dbReference type="Gene3D" id="1.10.940.10">
    <property type="entry name" value="NusB-like"/>
    <property type="match status" value="1"/>
</dbReference>
<evidence type="ECO:0000256" key="3">
    <source>
        <dbReference type="ARBA" id="ARBA00022884"/>
    </source>
</evidence>